<evidence type="ECO:0000313" key="4">
    <source>
        <dbReference type="Proteomes" id="UP000694580"/>
    </source>
</evidence>
<dbReference type="GeneID" id="114784963"/>
<reference evidence="3 4" key="1">
    <citation type="submission" date="2020-06" db="EMBL/GenBank/DDBJ databases">
        <authorList>
            <consortium name="Wellcome Sanger Institute Data Sharing"/>
        </authorList>
    </citation>
    <scope>NUCLEOTIDE SEQUENCE [LARGE SCALE GENOMIC DNA]</scope>
</reference>
<dbReference type="InterPro" id="IPR027888">
    <property type="entry name" value="DUF4501"/>
</dbReference>
<feature type="chain" id="PRO_5044323478" evidence="2">
    <location>
        <begin position="26"/>
        <end position="191"/>
    </location>
</feature>
<proteinExistence type="predicted"/>
<dbReference type="Ensembl" id="ENSDCDT00010005835.1">
    <property type="protein sequence ID" value="ENSDCDP00010005639.1"/>
    <property type="gene ID" value="ENSDCDG00010002472.1"/>
</dbReference>
<keyword evidence="4" id="KW-1185">Reference proteome</keyword>
<keyword evidence="2" id="KW-0732">Signal</keyword>
<dbReference type="RefSeq" id="XP_028826709.1">
    <property type="nucleotide sequence ID" value="XM_028970876.1"/>
</dbReference>
<dbReference type="PANTHER" id="PTHR16247:SF0">
    <property type="entry name" value="RIKEN CDNA 9430015G10 GENE"/>
    <property type="match status" value="1"/>
</dbReference>
<gene>
    <name evidence="3" type="primary">c2h1orf159</name>
</gene>
<keyword evidence="1" id="KW-1133">Transmembrane helix</keyword>
<feature type="transmembrane region" description="Helical" evidence="1">
    <location>
        <begin position="100"/>
        <end position="125"/>
    </location>
</feature>
<dbReference type="Proteomes" id="UP000694580">
    <property type="component" value="Chromosome 2"/>
</dbReference>
<protein>
    <submittedName>
        <fullName evidence="3">Uncharacterized protein</fullName>
    </submittedName>
</protein>
<evidence type="ECO:0000256" key="2">
    <source>
        <dbReference type="SAM" id="SignalP"/>
    </source>
</evidence>
<dbReference type="RefSeq" id="XP_028826710.1">
    <property type="nucleotide sequence ID" value="XM_028970877.1"/>
</dbReference>
<dbReference type="Pfam" id="PF14946">
    <property type="entry name" value="DUF4501"/>
    <property type="match status" value="1"/>
</dbReference>
<feature type="signal peptide" evidence="2">
    <location>
        <begin position="1"/>
        <end position="25"/>
    </location>
</feature>
<accession>A0AAY4A9X9</accession>
<dbReference type="PANTHER" id="PTHR16247">
    <property type="entry name" value="RIKEN CDNA 9430015G10 GENE"/>
    <property type="match status" value="1"/>
</dbReference>
<reference evidence="3" key="2">
    <citation type="submission" date="2025-08" db="UniProtKB">
        <authorList>
            <consortium name="Ensembl"/>
        </authorList>
    </citation>
    <scope>IDENTIFICATION</scope>
</reference>
<sequence length="191" mass="20647">MENMCCKIFTGAALLLVSENTLIKALVQSPQDCCEVIQKENGSCINATHCNSGGHLHILQNNTTVCVPCDSAFPEPENCTACNYTRPTQTTIIHIGGPGVAAFLLLGTLLISLFLILSVASFFYLKRSNQLPGVFYRQNKAFIFQPSETAVMIPSATSSVRKPRYVRRERPSASSSGAIVATGPVTKVYSV</sequence>
<dbReference type="GeneTree" id="ENSGT00390000009794"/>
<reference evidence="3" key="3">
    <citation type="submission" date="2025-09" db="UniProtKB">
        <authorList>
            <consortium name="Ensembl"/>
        </authorList>
    </citation>
    <scope>IDENTIFICATION</scope>
</reference>
<dbReference type="CTD" id="139562678"/>
<keyword evidence="1" id="KW-0812">Transmembrane</keyword>
<evidence type="ECO:0000256" key="1">
    <source>
        <dbReference type="SAM" id="Phobius"/>
    </source>
</evidence>
<evidence type="ECO:0000313" key="3">
    <source>
        <dbReference type="Ensembl" id="ENSDCDP00010005639.1"/>
    </source>
</evidence>
<dbReference type="RefSeq" id="XP_028826708.1">
    <property type="nucleotide sequence ID" value="XM_028970875.1"/>
</dbReference>
<keyword evidence="1" id="KW-0472">Membrane</keyword>
<organism evidence="3 4">
    <name type="scientific">Denticeps clupeoides</name>
    <name type="common">denticle herring</name>
    <dbReference type="NCBI Taxonomy" id="299321"/>
    <lineage>
        <taxon>Eukaryota</taxon>
        <taxon>Metazoa</taxon>
        <taxon>Chordata</taxon>
        <taxon>Craniata</taxon>
        <taxon>Vertebrata</taxon>
        <taxon>Euteleostomi</taxon>
        <taxon>Actinopterygii</taxon>
        <taxon>Neopterygii</taxon>
        <taxon>Teleostei</taxon>
        <taxon>Clupei</taxon>
        <taxon>Clupeiformes</taxon>
        <taxon>Denticipitoidei</taxon>
        <taxon>Denticipitidae</taxon>
        <taxon>Denticeps</taxon>
    </lineage>
</organism>
<name>A0AAY4A9X9_9TELE</name>
<dbReference type="AlphaFoldDB" id="A0AAY4A9X9"/>